<feature type="region of interest" description="Disordered" evidence="3">
    <location>
        <begin position="232"/>
        <end position="300"/>
    </location>
</feature>
<evidence type="ECO:0000256" key="1">
    <source>
        <dbReference type="ARBA" id="ARBA00007525"/>
    </source>
</evidence>
<keyword evidence="6" id="KW-1185">Reference proteome</keyword>
<keyword evidence="2" id="KW-0175">Coiled coil</keyword>
<evidence type="ECO:0000313" key="6">
    <source>
        <dbReference type="Proteomes" id="UP001279410"/>
    </source>
</evidence>
<sequence>MLVALLLSTVYCAASYFQYKSEDGTAPSTTRPSSSGSGQTYTPAVTPTQTPTPGCNSNSPNNNAVPKSDSLLFNKIDERQRLARERREEREKQNAVREAQWQAREERARQHYEKHLEERRRRLEDQRIKEEKRRAAVEEKRRQKLEEDRAYRFPLTPMGEQCGELPCSSPNSYTLPCPSQCAMSLSESKQMTLTRGLPPTVRLCSVVPHSVCQPIFPFGYLRGLGHWPHCLRSQEEEPPTPSSTTPRGGPVSLAREASTERALTPLFAESLGRRSQNPTGQNHRGAPTPNAHQSLQRETTRSWSLLVPDPSHLAGLRPQMNWLIQQQHHEQLSWSAAHLNPPDPGTQPD</sequence>
<dbReference type="AlphaFoldDB" id="A0AAD3NLD8"/>
<dbReference type="GO" id="GO:0015630">
    <property type="term" value="C:microtubule cytoskeleton"/>
    <property type="evidence" value="ECO:0007669"/>
    <property type="project" value="TreeGrafter"/>
</dbReference>
<feature type="chain" id="PRO_5041938371" evidence="4">
    <location>
        <begin position="16"/>
        <end position="349"/>
    </location>
</feature>
<dbReference type="PANTHER" id="PTHR15073">
    <property type="entry name" value="MICROTUBULE-ASSOCIATED PROTEIN"/>
    <property type="match status" value="1"/>
</dbReference>
<proteinExistence type="inferred from homology"/>
<accession>A0AAD3NLD8</accession>
<dbReference type="Proteomes" id="UP001279410">
    <property type="component" value="Unassembled WGS sequence"/>
</dbReference>
<evidence type="ECO:0000256" key="2">
    <source>
        <dbReference type="ARBA" id="ARBA00023054"/>
    </source>
</evidence>
<feature type="compositionally biased region" description="Polar residues" evidence="3">
    <location>
        <begin position="273"/>
        <end position="282"/>
    </location>
</feature>
<feature type="region of interest" description="Disordered" evidence="3">
    <location>
        <begin position="22"/>
        <end position="106"/>
    </location>
</feature>
<dbReference type="GO" id="GO:0000226">
    <property type="term" value="P:microtubule cytoskeleton organization"/>
    <property type="evidence" value="ECO:0007669"/>
    <property type="project" value="TreeGrafter"/>
</dbReference>
<dbReference type="InterPro" id="IPR051483">
    <property type="entry name" value="MAP7_domain-containing"/>
</dbReference>
<feature type="compositionally biased region" description="Polar residues" evidence="3">
    <location>
        <begin position="54"/>
        <end position="65"/>
    </location>
</feature>
<gene>
    <name evidence="5" type="ORF">AKAME5_002585900</name>
</gene>
<dbReference type="PANTHER" id="PTHR15073:SF1">
    <property type="entry name" value="RETICULOCYTE-BINDING PROTEIN HOMOLOG 2A"/>
    <property type="match status" value="1"/>
</dbReference>
<name>A0AAD3NLD8_LATJO</name>
<feature type="compositionally biased region" description="Basic and acidic residues" evidence="3">
    <location>
        <begin position="75"/>
        <end position="95"/>
    </location>
</feature>
<feature type="compositionally biased region" description="Low complexity" evidence="3">
    <location>
        <begin position="24"/>
        <end position="53"/>
    </location>
</feature>
<protein>
    <submittedName>
        <fullName evidence="5">Ensconsin isoform X1</fullName>
    </submittedName>
</protein>
<dbReference type="EMBL" id="BRZM01002297">
    <property type="protein sequence ID" value="GLD74528.1"/>
    <property type="molecule type" value="Genomic_DNA"/>
</dbReference>
<reference evidence="5" key="1">
    <citation type="submission" date="2022-08" db="EMBL/GenBank/DDBJ databases">
        <title>Genome sequencing of akame (Lates japonicus).</title>
        <authorList>
            <person name="Hashiguchi Y."/>
            <person name="Takahashi H."/>
        </authorList>
    </citation>
    <scope>NUCLEOTIDE SEQUENCE</scope>
    <source>
        <strain evidence="5">Kochi</strain>
    </source>
</reference>
<organism evidence="5 6">
    <name type="scientific">Lates japonicus</name>
    <name type="common">Japanese lates</name>
    <dbReference type="NCBI Taxonomy" id="270547"/>
    <lineage>
        <taxon>Eukaryota</taxon>
        <taxon>Metazoa</taxon>
        <taxon>Chordata</taxon>
        <taxon>Craniata</taxon>
        <taxon>Vertebrata</taxon>
        <taxon>Euteleostomi</taxon>
        <taxon>Actinopterygii</taxon>
        <taxon>Neopterygii</taxon>
        <taxon>Teleostei</taxon>
        <taxon>Neoteleostei</taxon>
        <taxon>Acanthomorphata</taxon>
        <taxon>Carangaria</taxon>
        <taxon>Carangaria incertae sedis</taxon>
        <taxon>Centropomidae</taxon>
        <taxon>Lates</taxon>
    </lineage>
</organism>
<comment type="similarity">
    <text evidence="1">Belongs to the MAP7 family.</text>
</comment>
<evidence type="ECO:0000313" key="5">
    <source>
        <dbReference type="EMBL" id="GLD74528.1"/>
    </source>
</evidence>
<evidence type="ECO:0000256" key="3">
    <source>
        <dbReference type="SAM" id="MobiDB-lite"/>
    </source>
</evidence>
<evidence type="ECO:0000256" key="4">
    <source>
        <dbReference type="SAM" id="SignalP"/>
    </source>
</evidence>
<keyword evidence="4" id="KW-0732">Signal</keyword>
<feature type="signal peptide" evidence="4">
    <location>
        <begin position="1"/>
        <end position="15"/>
    </location>
</feature>
<feature type="compositionally biased region" description="Polar residues" evidence="3">
    <location>
        <begin position="290"/>
        <end position="300"/>
    </location>
</feature>
<comment type="caution">
    <text evidence="5">The sequence shown here is derived from an EMBL/GenBank/DDBJ whole genome shotgun (WGS) entry which is preliminary data.</text>
</comment>